<name>A0A0F6MSP5_TREDN</name>
<dbReference type="HOGENOM" id="CLU_147162_6_2_12"/>
<dbReference type="EMBL" id="AGDY01000003">
    <property type="protein sequence ID" value="EMB24263.1"/>
    <property type="molecule type" value="Genomic_DNA"/>
</dbReference>
<organism evidence="2">
    <name type="scientific">Treponema denticola OTK</name>
    <dbReference type="NCBI Taxonomy" id="999434"/>
    <lineage>
        <taxon>Bacteria</taxon>
        <taxon>Pseudomonadati</taxon>
        <taxon>Spirochaetota</taxon>
        <taxon>Spirochaetia</taxon>
        <taxon>Spirochaetales</taxon>
        <taxon>Treponemataceae</taxon>
        <taxon>Treponema</taxon>
    </lineage>
</organism>
<accession>A0A0F6MSP5</accession>
<sequence>MKKYILRYLPLAKQDLDGIINYIQNNLQNPIAAENTLSKIESAILERLDNPEDFAIWSSKKQRPYPYRRINVGNYTVWYVVIDNIMEIRRILYSRRYEENLI</sequence>
<dbReference type="Proteomes" id="UP000011701">
    <property type="component" value="Chromosome"/>
</dbReference>
<dbReference type="SUPFAM" id="SSF143011">
    <property type="entry name" value="RelE-like"/>
    <property type="match status" value="1"/>
</dbReference>
<gene>
    <name evidence="2" type="ORF">HMPREF9723_00342</name>
</gene>
<comment type="caution">
    <text evidence="2">The sequence shown here is derived from an EMBL/GenBank/DDBJ whole genome shotgun (WGS) entry which is preliminary data.</text>
</comment>
<dbReference type="InterPro" id="IPR007712">
    <property type="entry name" value="RelE/ParE_toxin"/>
</dbReference>
<reference evidence="2" key="1">
    <citation type="submission" date="2012-01" db="EMBL/GenBank/DDBJ databases">
        <title>The Genome Sequence of Treponema denticola OTK.</title>
        <authorList>
            <consortium name="The Broad Institute Genome Sequencing Platform"/>
            <person name="Earl A."/>
            <person name="Ward D."/>
            <person name="Feldgarden M."/>
            <person name="Gevers D."/>
            <person name="Blanton J.M."/>
            <person name="Fenno C.J."/>
            <person name="Baranova O.V."/>
            <person name="Mathney J."/>
            <person name="Dewhirst F.E."/>
            <person name="Izard J."/>
            <person name="Young S.K."/>
            <person name="Zeng Q."/>
            <person name="Gargeya S."/>
            <person name="Fitzgerald M."/>
            <person name="Haas B."/>
            <person name="Abouelleil A."/>
            <person name="Alvarado L."/>
            <person name="Arachchi H.M."/>
            <person name="Berlin A."/>
            <person name="Chapman S.B."/>
            <person name="Gearin G."/>
            <person name="Goldberg J."/>
            <person name="Griggs A."/>
            <person name="Gujja S."/>
            <person name="Hansen M."/>
            <person name="Heiman D."/>
            <person name="Howarth C."/>
            <person name="Larimer J."/>
            <person name="Lui A."/>
            <person name="MacDonald P.J.P."/>
            <person name="McCowen C."/>
            <person name="Montmayeur A."/>
            <person name="Murphy C."/>
            <person name="Neiman D."/>
            <person name="Pearson M."/>
            <person name="Priest M."/>
            <person name="Roberts A."/>
            <person name="Saif S."/>
            <person name="Shea T."/>
            <person name="Sisk P."/>
            <person name="Stolte C."/>
            <person name="Sykes S."/>
            <person name="Wortman J."/>
            <person name="Nusbaum C."/>
            <person name="Birren B."/>
        </authorList>
    </citation>
    <scope>NUCLEOTIDE SEQUENCE [LARGE SCALE GENOMIC DNA]</scope>
    <source>
        <strain evidence="2">OTK</strain>
    </source>
</reference>
<dbReference type="RefSeq" id="WP_002669786.1">
    <property type="nucleotide sequence ID" value="NZ_CM001797.1"/>
</dbReference>
<evidence type="ECO:0000313" key="2">
    <source>
        <dbReference type="EMBL" id="EMB24263.1"/>
    </source>
</evidence>
<protein>
    <recommendedName>
        <fullName evidence="3">RelE/StbE family addiction module toxin</fullName>
    </recommendedName>
</protein>
<proteinExistence type="predicted"/>
<dbReference type="AlphaFoldDB" id="A0A0F6MSP5"/>
<evidence type="ECO:0000256" key="1">
    <source>
        <dbReference type="ARBA" id="ARBA00022649"/>
    </source>
</evidence>
<dbReference type="InterPro" id="IPR035093">
    <property type="entry name" value="RelE/ParE_toxin_dom_sf"/>
</dbReference>
<keyword evidence="1" id="KW-1277">Toxin-antitoxin system</keyword>
<evidence type="ECO:0008006" key="3">
    <source>
        <dbReference type="Google" id="ProtNLM"/>
    </source>
</evidence>
<dbReference type="PATRIC" id="fig|999434.4.peg.359"/>
<dbReference type="Pfam" id="PF05016">
    <property type="entry name" value="ParE_toxin"/>
    <property type="match status" value="1"/>
</dbReference>
<dbReference type="Gene3D" id="3.30.2310.20">
    <property type="entry name" value="RelE-like"/>
    <property type="match status" value="1"/>
</dbReference>